<accession>A0A392UW66</accession>
<keyword evidence="3" id="KW-1185">Reference proteome</keyword>
<dbReference type="EMBL" id="LXQA010950801">
    <property type="protein sequence ID" value="MCI78430.1"/>
    <property type="molecule type" value="Genomic_DNA"/>
</dbReference>
<evidence type="ECO:0000256" key="1">
    <source>
        <dbReference type="SAM" id="MobiDB-lite"/>
    </source>
</evidence>
<gene>
    <name evidence="2" type="ORF">A2U01_0099700</name>
</gene>
<sequence>DRSAPALPASNPSPSENALATT</sequence>
<protein>
    <submittedName>
        <fullName evidence="2">Uncharacterized protein</fullName>
    </submittedName>
</protein>
<evidence type="ECO:0000313" key="2">
    <source>
        <dbReference type="EMBL" id="MCI78430.1"/>
    </source>
</evidence>
<comment type="caution">
    <text evidence="2">The sequence shown here is derived from an EMBL/GenBank/DDBJ whole genome shotgun (WGS) entry which is preliminary data.</text>
</comment>
<name>A0A392UW66_9FABA</name>
<proteinExistence type="predicted"/>
<reference evidence="2 3" key="1">
    <citation type="journal article" date="2018" name="Front. Plant Sci.">
        <title>Red Clover (Trifolium pratense) and Zigzag Clover (T. medium) - A Picture of Genomic Similarities and Differences.</title>
        <authorList>
            <person name="Dluhosova J."/>
            <person name="Istvanek J."/>
            <person name="Nedelnik J."/>
            <person name="Repkova J."/>
        </authorList>
    </citation>
    <scope>NUCLEOTIDE SEQUENCE [LARGE SCALE GENOMIC DNA]</scope>
    <source>
        <strain evidence="3">cv. 10/8</strain>
        <tissue evidence="2">Leaf</tissue>
    </source>
</reference>
<feature type="region of interest" description="Disordered" evidence="1">
    <location>
        <begin position="1"/>
        <end position="22"/>
    </location>
</feature>
<organism evidence="2 3">
    <name type="scientific">Trifolium medium</name>
    <dbReference type="NCBI Taxonomy" id="97028"/>
    <lineage>
        <taxon>Eukaryota</taxon>
        <taxon>Viridiplantae</taxon>
        <taxon>Streptophyta</taxon>
        <taxon>Embryophyta</taxon>
        <taxon>Tracheophyta</taxon>
        <taxon>Spermatophyta</taxon>
        <taxon>Magnoliopsida</taxon>
        <taxon>eudicotyledons</taxon>
        <taxon>Gunneridae</taxon>
        <taxon>Pentapetalae</taxon>
        <taxon>rosids</taxon>
        <taxon>fabids</taxon>
        <taxon>Fabales</taxon>
        <taxon>Fabaceae</taxon>
        <taxon>Papilionoideae</taxon>
        <taxon>50 kb inversion clade</taxon>
        <taxon>NPAAA clade</taxon>
        <taxon>Hologalegina</taxon>
        <taxon>IRL clade</taxon>
        <taxon>Trifolieae</taxon>
        <taxon>Trifolium</taxon>
    </lineage>
</organism>
<evidence type="ECO:0000313" key="3">
    <source>
        <dbReference type="Proteomes" id="UP000265520"/>
    </source>
</evidence>
<dbReference type="Proteomes" id="UP000265520">
    <property type="component" value="Unassembled WGS sequence"/>
</dbReference>
<feature type="non-terminal residue" evidence="2">
    <location>
        <position position="1"/>
    </location>
</feature>
<dbReference type="AlphaFoldDB" id="A0A392UW66"/>